<protein>
    <submittedName>
        <fullName evidence="2">OmpA family protein</fullName>
    </submittedName>
</protein>
<gene>
    <name evidence="2" type="ORF">IAC47_02155</name>
</gene>
<evidence type="ECO:0000313" key="2">
    <source>
        <dbReference type="EMBL" id="HIW87061.1"/>
    </source>
</evidence>
<reference evidence="2" key="2">
    <citation type="submission" date="2021-04" db="EMBL/GenBank/DDBJ databases">
        <authorList>
            <person name="Gilroy R."/>
        </authorList>
    </citation>
    <scope>NUCLEOTIDE SEQUENCE</scope>
    <source>
        <strain evidence="2">Gambia16-930</strain>
    </source>
</reference>
<dbReference type="InterPro" id="IPR006665">
    <property type="entry name" value="OmpA-like"/>
</dbReference>
<dbReference type="SUPFAM" id="SSF103088">
    <property type="entry name" value="OmpA-like"/>
    <property type="match status" value="1"/>
</dbReference>
<organism evidence="2 3">
    <name type="scientific">Candidatus Onthomorpha intestinigallinarum</name>
    <dbReference type="NCBI Taxonomy" id="2840880"/>
    <lineage>
        <taxon>Bacteria</taxon>
        <taxon>Pseudomonadati</taxon>
        <taxon>Bacteroidota</taxon>
        <taxon>Bacteroidia</taxon>
        <taxon>Bacteroidales</taxon>
        <taxon>Candidatus Onthomorpha</taxon>
    </lineage>
</organism>
<evidence type="ECO:0000259" key="1">
    <source>
        <dbReference type="Pfam" id="PF00691"/>
    </source>
</evidence>
<reference evidence="2" key="1">
    <citation type="journal article" date="2021" name="PeerJ">
        <title>Extensive microbial diversity within the chicken gut microbiome revealed by metagenomics and culture.</title>
        <authorList>
            <person name="Gilroy R."/>
            <person name="Ravi A."/>
            <person name="Getino M."/>
            <person name="Pursley I."/>
            <person name="Horton D.L."/>
            <person name="Alikhan N.F."/>
            <person name="Baker D."/>
            <person name="Gharbi K."/>
            <person name="Hall N."/>
            <person name="Watson M."/>
            <person name="Adriaenssens E.M."/>
            <person name="Foster-Nyarko E."/>
            <person name="Jarju S."/>
            <person name="Secka A."/>
            <person name="Antonio M."/>
            <person name="Oren A."/>
            <person name="Chaudhuri R.R."/>
            <person name="La Ragione R."/>
            <person name="Hildebrand F."/>
            <person name="Pallen M.J."/>
        </authorList>
    </citation>
    <scope>NUCLEOTIDE SEQUENCE</scope>
    <source>
        <strain evidence="2">Gambia16-930</strain>
    </source>
</reference>
<dbReference type="EMBL" id="DXGG01000071">
    <property type="protein sequence ID" value="HIW87061.1"/>
    <property type="molecule type" value="Genomic_DNA"/>
</dbReference>
<sequence length="757" mass="88227">MKRFNLLFILIFLFLSLPVCFGQTGSIIKLLEKGDYSQAFEKLQTAYKDTANTERYSLLYSYYSDKNNPDRNPFKAYYYAQQNNRFDNSEKIELETLSRQTLDEFYKSKDIDALKEYVLCFREETVYAKEAQRLLEQFAFEKVQQLNTIEAYEQYIKEYPQAVQSSLAKQSMDELIVSKVLDSDDLNVLEAFVATSDKQEYVAKAQEKIEKIIFTKALETNTPEAYADYLDRYPRGRYKKLVEERLEDVLYSQVMSSDRISDYTVFVNTYTEHPKYTSVLDKLKRLTFQRLSMEGMQTLLTITQDSNMLNDFAKQYLKDTRKQTIDRFLSYFPYMKASSVVTKAEKDGKNIDKLLSKTSITKEDARQNRTLFLQKDNLHSCKLLQKYIKQTIKNKTSLNLPENSIMRNYYQSDRLPVSFLAKEFPLARELKLKDSEVFSMYSKEGYDPRSEERNRDIYHKRTNSWQTTDTLLLPDNINSRYNEVNPLLTEDKKTIFFSSDNGVNHGGLDIYLSHRRDTNSWDNWSEPILLGSNINSDKDDVIIEIDGNELVVESDTTHNRKVFVMNERLEFTDGYLLNQNGDFLKGEIILLDSATLDTLFITATNDKGYFAYLKPSTPYIAYSHMENCISFFPEDNSQVTVQSIEELISSKKLYLIESPFSDKKPTEFTPEGKRQLEYFAKSIRQLNYMTTVSVHVHSGNKKTDKQELSDIQAEKISKLLIANGVNKTKIIVLGYGDTRPVIGWENKNRLEIGFLNR</sequence>
<name>A0A9D1UHQ5_9BACT</name>
<dbReference type="InterPro" id="IPR036737">
    <property type="entry name" value="OmpA-like_sf"/>
</dbReference>
<proteinExistence type="predicted"/>
<comment type="caution">
    <text evidence="2">The sequence shown here is derived from an EMBL/GenBank/DDBJ whole genome shotgun (WGS) entry which is preliminary data.</text>
</comment>
<dbReference type="AlphaFoldDB" id="A0A9D1UHQ5"/>
<evidence type="ECO:0000313" key="3">
    <source>
        <dbReference type="Proteomes" id="UP000824267"/>
    </source>
</evidence>
<dbReference type="Pfam" id="PF00691">
    <property type="entry name" value="OmpA"/>
    <property type="match status" value="1"/>
</dbReference>
<accession>A0A9D1UHQ5</accession>
<feature type="domain" description="OmpA-like" evidence="1">
    <location>
        <begin position="666"/>
        <end position="742"/>
    </location>
</feature>
<dbReference type="Gene3D" id="3.30.1330.60">
    <property type="entry name" value="OmpA-like domain"/>
    <property type="match status" value="1"/>
</dbReference>
<dbReference type="Proteomes" id="UP000824267">
    <property type="component" value="Unassembled WGS sequence"/>
</dbReference>